<keyword evidence="7" id="KW-1185">Reference proteome</keyword>
<reference evidence="6" key="1">
    <citation type="submission" date="2020-08" db="EMBL/GenBank/DDBJ databases">
        <title>Multicomponent nature underlies the extraordinary mechanical properties of spider dragline silk.</title>
        <authorList>
            <person name="Kono N."/>
            <person name="Nakamura H."/>
            <person name="Mori M."/>
            <person name="Yoshida Y."/>
            <person name="Ohtoshi R."/>
            <person name="Malay A.D."/>
            <person name="Moran D.A.P."/>
            <person name="Tomita M."/>
            <person name="Numata K."/>
            <person name="Arakawa K."/>
        </authorList>
    </citation>
    <scope>NUCLEOTIDE SEQUENCE</scope>
</reference>
<evidence type="ECO:0000313" key="7">
    <source>
        <dbReference type="Proteomes" id="UP000887013"/>
    </source>
</evidence>
<evidence type="ECO:0000259" key="5">
    <source>
        <dbReference type="PROSITE" id="PS50026"/>
    </source>
</evidence>
<name>A0A8X6UHH1_NEPPI</name>
<dbReference type="SMART" id="SM00181">
    <property type="entry name" value="EGF"/>
    <property type="match status" value="2"/>
</dbReference>
<dbReference type="InterPro" id="IPR000742">
    <property type="entry name" value="EGF"/>
</dbReference>
<dbReference type="PROSITE" id="PS01186">
    <property type="entry name" value="EGF_2"/>
    <property type="match status" value="1"/>
</dbReference>
<keyword evidence="2" id="KW-0677">Repeat</keyword>
<comment type="caution">
    <text evidence="6">The sequence shown here is derived from an EMBL/GenBank/DDBJ whole genome shotgun (WGS) entry which is preliminary data.</text>
</comment>
<dbReference type="CDD" id="cd00054">
    <property type="entry name" value="EGF_CA"/>
    <property type="match status" value="1"/>
</dbReference>
<dbReference type="PANTHER" id="PTHR24049">
    <property type="entry name" value="CRUMBS FAMILY MEMBER"/>
    <property type="match status" value="1"/>
</dbReference>
<organism evidence="6 7">
    <name type="scientific">Nephila pilipes</name>
    <name type="common">Giant wood spider</name>
    <name type="synonym">Nephila maculata</name>
    <dbReference type="NCBI Taxonomy" id="299642"/>
    <lineage>
        <taxon>Eukaryota</taxon>
        <taxon>Metazoa</taxon>
        <taxon>Ecdysozoa</taxon>
        <taxon>Arthropoda</taxon>
        <taxon>Chelicerata</taxon>
        <taxon>Arachnida</taxon>
        <taxon>Araneae</taxon>
        <taxon>Araneomorphae</taxon>
        <taxon>Entelegynae</taxon>
        <taxon>Araneoidea</taxon>
        <taxon>Nephilidae</taxon>
        <taxon>Nephila</taxon>
    </lineage>
</organism>
<protein>
    <recommendedName>
        <fullName evidence="5">EGF-like domain-containing protein</fullName>
    </recommendedName>
</protein>
<dbReference type="OrthoDB" id="430340at2759"/>
<evidence type="ECO:0000256" key="3">
    <source>
        <dbReference type="ARBA" id="ARBA00023157"/>
    </source>
</evidence>
<sequence length="169" mass="18765">MFILKKISVSVTEKETNFTSTELTDSEDITPSDLRKLGCFENPCKNGGNCELQNHTKICNCLESYSGKFCEFDPCHPNPCQNGGTCKPTTQNLGSSEDETYRCSCHEPFRGDNCEEKTTSTAEVTMTDFKTSSPLVNCVDKYFPKGSYLGVASRTTQTLTRMSSTIEEN</sequence>
<feature type="disulfide bond" evidence="4">
    <location>
        <begin position="105"/>
        <end position="114"/>
    </location>
</feature>
<comment type="caution">
    <text evidence="4">Lacks conserved residue(s) required for the propagation of feature annotation.</text>
</comment>
<feature type="domain" description="EGF-like" evidence="5">
    <location>
        <begin position="35"/>
        <end position="68"/>
    </location>
</feature>
<gene>
    <name evidence="6" type="ORF">NPIL_313581</name>
</gene>
<dbReference type="InterPro" id="IPR051022">
    <property type="entry name" value="Notch_Cell-Fate_Det"/>
</dbReference>
<dbReference type="Pfam" id="PF00008">
    <property type="entry name" value="EGF"/>
    <property type="match status" value="1"/>
</dbReference>
<evidence type="ECO:0000256" key="2">
    <source>
        <dbReference type="ARBA" id="ARBA00022737"/>
    </source>
</evidence>
<dbReference type="PROSITE" id="PS00022">
    <property type="entry name" value="EGF_1"/>
    <property type="match status" value="1"/>
</dbReference>
<keyword evidence="3 4" id="KW-1015">Disulfide bond</keyword>
<accession>A0A8X6UHH1</accession>
<dbReference type="Proteomes" id="UP000887013">
    <property type="component" value="Unassembled WGS sequence"/>
</dbReference>
<evidence type="ECO:0000256" key="1">
    <source>
        <dbReference type="ARBA" id="ARBA00022536"/>
    </source>
</evidence>
<dbReference type="EMBL" id="BMAW01126714">
    <property type="protein sequence ID" value="GFU17983.1"/>
    <property type="molecule type" value="Genomic_DNA"/>
</dbReference>
<dbReference type="PROSITE" id="PS50026">
    <property type="entry name" value="EGF_3"/>
    <property type="match status" value="2"/>
</dbReference>
<dbReference type="Gene3D" id="2.10.25.10">
    <property type="entry name" value="Laminin"/>
    <property type="match status" value="2"/>
</dbReference>
<evidence type="ECO:0000256" key="4">
    <source>
        <dbReference type="PROSITE-ProRule" id="PRU00076"/>
    </source>
</evidence>
<keyword evidence="1 4" id="KW-0245">EGF-like domain</keyword>
<feature type="domain" description="EGF-like" evidence="5">
    <location>
        <begin position="71"/>
        <end position="115"/>
    </location>
</feature>
<proteinExistence type="predicted"/>
<evidence type="ECO:0000313" key="6">
    <source>
        <dbReference type="EMBL" id="GFU17983.1"/>
    </source>
</evidence>
<dbReference type="AlphaFoldDB" id="A0A8X6UHH1"/>
<dbReference type="SUPFAM" id="SSF57196">
    <property type="entry name" value="EGF/Laminin"/>
    <property type="match status" value="2"/>
</dbReference>